<dbReference type="InterPro" id="IPR050216">
    <property type="entry name" value="LRR_domain-containing"/>
</dbReference>
<keyword evidence="2" id="KW-0677">Repeat</keyword>
<dbReference type="SMART" id="SM00364">
    <property type="entry name" value="LRR_BAC"/>
    <property type="match status" value="3"/>
</dbReference>
<dbReference type="PROSITE" id="PS51257">
    <property type="entry name" value="PROKAR_LIPOPROTEIN"/>
    <property type="match status" value="1"/>
</dbReference>
<accession>A0A2H0W4W8</accession>
<dbReference type="SMART" id="SM00369">
    <property type="entry name" value="LRR_TYP"/>
    <property type="match status" value="3"/>
</dbReference>
<dbReference type="Proteomes" id="UP000229056">
    <property type="component" value="Unassembled WGS sequence"/>
</dbReference>
<dbReference type="GO" id="GO:0005737">
    <property type="term" value="C:cytoplasm"/>
    <property type="evidence" value="ECO:0007669"/>
    <property type="project" value="TreeGrafter"/>
</dbReference>
<dbReference type="InterPro" id="IPR032675">
    <property type="entry name" value="LRR_dom_sf"/>
</dbReference>
<keyword evidence="1" id="KW-0433">Leucine-rich repeat</keyword>
<protein>
    <recommendedName>
        <fullName evidence="3">Disease resistance R13L4/SHOC-2-like LRR domain-containing protein</fullName>
    </recommendedName>
</protein>
<dbReference type="InterPro" id="IPR001611">
    <property type="entry name" value="Leu-rich_rpt"/>
</dbReference>
<gene>
    <name evidence="4" type="ORF">COT80_00425</name>
</gene>
<evidence type="ECO:0000256" key="1">
    <source>
        <dbReference type="ARBA" id="ARBA00022614"/>
    </source>
</evidence>
<name>A0A2H0W4W8_9BACT</name>
<dbReference type="Pfam" id="PF23598">
    <property type="entry name" value="LRR_14"/>
    <property type="match status" value="1"/>
</dbReference>
<dbReference type="Gene3D" id="3.80.10.10">
    <property type="entry name" value="Ribonuclease Inhibitor"/>
    <property type="match status" value="1"/>
</dbReference>
<proteinExistence type="predicted"/>
<dbReference type="PANTHER" id="PTHR48051:SF1">
    <property type="entry name" value="RAS SUPPRESSOR PROTEIN 1"/>
    <property type="match status" value="1"/>
</dbReference>
<organism evidence="4 5">
    <name type="scientific">Candidatus Buchananbacteria bacterium CG10_big_fil_rev_8_21_14_0_10_33_19</name>
    <dbReference type="NCBI Taxonomy" id="1974525"/>
    <lineage>
        <taxon>Bacteria</taxon>
        <taxon>Candidatus Buchananiibacteriota</taxon>
    </lineage>
</organism>
<dbReference type="SUPFAM" id="SSF52058">
    <property type="entry name" value="L domain-like"/>
    <property type="match status" value="1"/>
</dbReference>
<evidence type="ECO:0000313" key="4">
    <source>
        <dbReference type="EMBL" id="PIS06395.1"/>
    </source>
</evidence>
<dbReference type="PRINTS" id="PR00019">
    <property type="entry name" value="LEURICHRPT"/>
</dbReference>
<comment type="caution">
    <text evidence="4">The sequence shown here is derived from an EMBL/GenBank/DDBJ whole genome shotgun (WGS) entry which is preliminary data.</text>
</comment>
<dbReference type="EMBL" id="PEZY01000004">
    <property type="protein sequence ID" value="PIS06395.1"/>
    <property type="molecule type" value="Genomic_DNA"/>
</dbReference>
<evidence type="ECO:0000256" key="2">
    <source>
        <dbReference type="ARBA" id="ARBA00022737"/>
    </source>
</evidence>
<reference evidence="5" key="1">
    <citation type="submission" date="2017-09" db="EMBL/GenBank/DDBJ databases">
        <title>Depth-based differentiation of microbial function through sediment-hosted aquifers and enrichment of novel symbionts in the deep terrestrial subsurface.</title>
        <authorList>
            <person name="Probst A.J."/>
            <person name="Ladd B."/>
            <person name="Jarett J.K."/>
            <person name="Geller-Mcgrath D.E."/>
            <person name="Sieber C.M.K."/>
            <person name="Emerson J.B."/>
            <person name="Anantharaman K."/>
            <person name="Thomas B.C."/>
            <person name="Malmstrom R."/>
            <person name="Stieglmeier M."/>
            <person name="Klingl A."/>
            <person name="Woyke T."/>
            <person name="Ryan C.M."/>
            <person name="Banfield J.F."/>
        </authorList>
    </citation>
    <scope>NUCLEOTIDE SEQUENCE [LARGE SCALE GENOMIC DNA]</scope>
</reference>
<dbReference type="FunFam" id="3.80.10.10:FF:000041">
    <property type="entry name" value="LRR receptor-like serine/threonine-protein kinase ERECTA"/>
    <property type="match status" value="1"/>
</dbReference>
<dbReference type="InterPro" id="IPR003591">
    <property type="entry name" value="Leu-rich_rpt_typical-subtyp"/>
</dbReference>
<dbReference type="PROSITE" id="PS51450">
    <property type="entry name" value="LRR"/>
    <property type="match status" value="2"/>
</dbReference>
<evidence type="ECO:0000313" key="5">
    <source>
        <dbReference type="Proteomes" id="UP000229056"/>
    </source>
</evidence>
<dbReference type="InterPro" id="IPR055414">
    <property type="entry name" value="LRR_R13L4/SHOC2-like"/>
</dbReference>
<sequence length="177" mass="19515">MLYLKHKANSKHMKIITLSAIILTSLVLSGCNIIGIQYDQSNVSTQQNQEVTANKLDISNKALTRLPDYIIRLDNLEELNISNNKLTGSLPAEIKNLSKLKILDLSNNLMTGIPAEIGQLPNLEILNLANNQLTGLPYELGNLKNLKTLNLSGNNYAQPDLDVILKTLPSDVKIITN</sequence>
<dbReference type="AlphaFoldDB" id="A0A2H0W4W8"/>
<evidence type="ECO:0000259" key="3">
    <source>
        <dbReference type="Pfam" id="PF23598"/>
    </source>
</evidence>
<feature type="domain" description="Disease resistance R13L4/SHOC-2-like LRR" evidence="3">
    <location>
        <begin position="56"/>
        <end position="154"/>
    </location>
</feature>
<dbReference type="PANTHER" id="PTHR48051">
    <property type="match status" value="1"/>
</dbReference>